<evidence type="ECO:0000256" key="1">
    <source>
        <dbReference type="SAM" id="MobiDB-lite"/>
    </source>
</evidence>
<protein>
    <recommendedName>
        <fullName evidence="6">PBP domain-containing protein</fullName>
    </recommendedName>
</protein>
<dbReference type="EMBL" id="NMQT01000038">
    <property type="protein sequence ID" value="OXM56637.1"/>
    <property type="molecule type" value="Genomic_DNA"/>
</dbReference>
<keyword evidence="5" id="KW-1185">Reference proteome</keyword>
<reference evidence="4 5" key="1">
    <citation type="submission" date="2017-07" db="EMBL/GenBank/DDBJ databases">
        <title>Amycolatopsis thailandensis Genome sequencing and assembly.</title>
        <authorList>
            <person name="Kaur N."/>
            <person name="Mayilraj S."/>
        </authorList>
    </citation>
    <scope>NUCLEOTIDE SEQUENCE [LARGE SCALE GENOMIC DNA]</scope>
    <source>
        <strain evidence="4 5">JCM 16380</strain>
    </source>
</reference>
<dbReference type="Proteomes" id="UP000215223">
    <property type="component" value="Unassembled WGS sequence"/>
</dbReference>
<sequence length="779" mass="80099">MVLVRARRVGIVLICGILAVAGVSVPAAQAQAAADPAYRLKTEPADLSAVQNGDPLRITLSGLPKGARAKLVICPKDVPDNLMKKVYVPPWNKDSTVLTRVQSYCQDEFGDEFAGKNAGMQSMERVRSSTTGDIVFDTTIPRGTLRPHAVAWDPLYTTYEKAVNPGDKFPKVPWADNPAVVDPATGAKTRRQFSFTCDENNPCSVTIQITAQDATGKTVTWVDDSIKFSPYPPGIGVKGCKGIGRNTLDASMPERLGRTAVAWNQALCAPTKADQPTNIVSETEETGLTAFDKGASDLMITGSGSALAAQTVRAREYVPVGINAAVIAAVGWSPTDVNDEGNPLGAKLAGTMAFTNAELANMLTKGGQNPDAGGRGGIFKTGSPLVGRNAGLSAIKDGQPAGVVAANRRSGYNGSADFFGVTGESGPGTVPLTLSRLLAGTAPKEWVFPALGDDYFGELNGKSPGVISDLSVLDPGRSRVNNVDAKTGQLSVRKTVDNAVAGRGSDCDGGCVNWVITDLATATINRWTPVALPDGKGNFVAPTEQSLQTAVDAMKIGADGTAETGAVAKDGAYPVTFVEYMAVPVNPLIDANCKPMKEKQDQLKSFAGLAAGYGQALLPPGMVRLNPGLAATAAERIAKIGTGTVEKACQEKEEAKNPPPPGANGVTPASTPSLGGPSGGQGSSAGTPVTAAVGPVPAVAPTPESVAAAKNLAESIDIPKFAGAGALGALIPLVALVILAILPSATAYVSAGRPVPAWLTRAIAVLLGLLRRKPSGGVA</sequence>
<evidence type="ECO:0000256" key="3">
    <source>
        <dbReference type="SAM" id="SignalP"/>
    </source>
</evidence>
<dbReference type="SUPFAM" id="SSF53850">
    <property type="entry name" value="Periplasmic binding protein-like II"/>
    <property type="match status" value="1"/>
</dbReference>
<accession>A0A229SCI6</accession>
<keyword evidence="2" id="KW-0812">Transmembrane</keyword>
<evidence type="ECO:0000313" key="4">
    <source>
        <dbReference type="EMBL" id="OXM56637.1"/>
    </source>
</evidence>
<dbReference type="RefSeq" id="WP_093934005.1">
    <property type="nucleotide sequence ID" value="NZ_NMQT01000038.1"/>
</dbReference>
<evidence type="ECO:0000313" key="5">
    <source>
        <dbReference type="Proteomes" id="UP000215223"/>
    </source>
</evidence>
<dbReference type="AlphaFoldDB" id="A0A229SCI6"/>
<proteinExistence type="predicted"/>
<dbReference type="OrthoDB" id="3614233at2"/>
<feature type="signal peptide" evidence="3">
    <location>
        <begin position="1"/>
        <end position="32"/>
    </location>
</feature>
<feature type="chain" id="PRO_5039420668" description="PBP domain-containing protein" evidence="3">
    <location>
        <begin position="33"/>
        <end position="779"/>
    </location>
</feature>
<feature type="transmembrane region" description="Helical" evidence="2">
    <location>
        <begin position="721"/>
        <end position="742"/>
    </location>
</feature>
<name>A0A229SCI6_9PSEU</name>
<evidence type="ECO:0008006" key="6">
    <source>
        <dbReference type="Google" id="ProtNLM"/>
    </source>
</evidence>
<keyword evidence="2" id="KW-0472">Membrane</keyword>
<feature type="region of interest" description="Disordered" evidence="1">
    <location>
        <begin position="649"/>
        <end position="690"/>
    </location>
</feature>
<comment type="caution">
    <text evidence="4">The sequence shown here is derived from an EMBL/GenBank/DDBJ whole genome shotgun (WGS) entry which is preliminary data.</text>
</comment>
<organism evidence="4 5">
    <name type="scientific">Amycolatopsis thailandensis</name>
    <dbReference type="NCBI Taxonomy" id="589330"/>
    <lineage>
        <taxon>Bacteria</taxon>
        <taxon>Bacillati</taxon>
        <taxon>Actinomycetota</taxon>
        <taxon>Actinomycetes</taxon>
        <taxon>Pseudonocardiales</taxon>
        <taxon>Pseudonocardiaceae</taxon>
        <taxon>Amycolatopsis</taxon>
    </lineage>
</organism>
<keyword evidence="2" id="KW-1133">Transmembrane helix</keyword>
<gene>
    <name evidence="4" type="ORF">CFP71_12450</name>
</gene>
<evidence type="ECO:0000256" key="2">
    <source>
        <dbReference type="SAM" id="Phobius"/>
    </source>
</evidence>
<keyword evidence="3" id="KW-0732">Signal</keyword>